<gene>
    <name evidence="2" type="ORF">E5S67_02445</name>
</gene>
<dbReference type="InterPro" id="IPR010982">
    <property type="entry name" value="Lambda_DNA-bd_dom_sf"/>
</dbReference>
<protein>
    <recommendedName>
        <fullName evidence="1">HTH cro/C1-type domain-containing protein</fullName>
    </recommendedName>
</protein>
<comment type="caution">
    <text evidence="2">The sequence shown here is derived from an EMBL/GenBank/DDBJ whole genome shotgun (WGS) entry which is preliminary data.</text>
</comment>
<evidence type="ECO:0000313" key="3">
    <source>
        <dbReference type="Proteomes" id="UP000702425"/>
    </source>
</evidence>
<proteinExistence type="predicted"/>
<name>A0ABX2CWD7_9CYAN</name>
<sequence length="130" mass="14389">MISEIFRMTIERYGISGKQLSKFSGVSENHISEFRRGKTGISTEVLWKLIEAMDEIKPGTRVYFCNRLTGGEGYGHSRQMSVPKQLESLLDMQILVDGLSDDSLALLLMVVAARIKNGVSSHAKGLELIG</sequence>
<evidence type="ECO:0000259" key="1">
    <source>
        <dbReference type="Pfam" id="PF01381"/>
    </source>
</evidence>
<dbReference type="Proteomes" id="UP000702425">
    <property type="component" value="Unassembled WGS sequence"/>
</dbReference>
<dbReference type="EMBL" id="SRRZ01000038">
    <property type="protein sequence ID" value="NQE34717.1"/>
    <property type="molecule type" value="Genomic_DNA"/>
</dbReference>
<reference evidence="2 3" key="1">
    <citation type="journal article" date="2020" name="Sci. Rep.">
        <title>A novel cyanobacterial geosmin producer, revising GeoA distribution and dispersion patterns in Bacteria.</title>
        <authorList>
            <person name="Churro C."/>
            <person name="Semedo-Aguiar A.P."/>
            <person name="Silva A.D."/>
            <person name="Pereira-Leal J.B."/>
            <person name="Leite R.B."/>
        </authorList>
    </citation>
    <scope>NUCLEOTIDE SEQUENCE [LARGE SCALE GENOMIC DNA]</scope>
    <source>
        <strain evidence="2 3">IPMA8</strain>
    </source>
</reference>
<dbReference type="SUPFAM" id="SSF47413">
    <property type="entry name" value="lambda repressor-like DNA-binding domains"/>
    <property type="match status" value="1"/>
</dbReference>
<dbReference type="InterPro" id="IPR001387">
    <property type="entry name" value="Cro/C1-type_HTH"/>
</dbReference>
<organism evidence="2 3">
    <name type="scientific">Microcoleus asticus IPMA8</name>
    <dbReference type="NCBI Taxonomy" id="2563858"/>
    <lineage>
        <taxon>Bacteria</taxon>
        <taxon>Bacillati</taxon>
        <taxon>Cyanobacteriota</taxon>
        <taxon>Cyanophyceae</taxon>
        <taxon>Oscillatoriophycideae</taxon>
        <taxon>Oscillatoriales</taxon>
        <taxon>Microcoleaceae</taxon>
        <taxon>Microcoleus</taxon>
        <taxon>Microcoleus asticus</taxon>
    </lineage>
</organism>
<keyword evidence="3" id="KW-1185">Reference proteome</keyword>
<evidence type="ECO:0000313" key="2">
    <source>
        <dbReference type="EMBL" id="NQE34717.1"/>
    </source>
</evidence>
<accession>A0ABX2CWD7</accession>
<dbReference type="CDD" id="cd00093">
    <property type="entry name" value="HTH_XRE"/>
    <property type="match status" value="1"/>
</dbReference>
<feature type="domain" description="HTH cro/C1-type" evidence="1">
    <location>
        <begin position="11"/>
        <end position="54"/>
    </location>
</feature>
<dbReference type="Gene3D" id="1.10.260.40">
    <property type="entry name" value="lambda repressor-like DNA-binding domains"/>
    <property type="match status" value="1"/>
</dbReference>
<dbReference type="Pfam" id="PF01381">
    <property type="entry name" value="HTH_3"/>
    <property type="match status" value="1"/>
</dbReference>